<comment type="caution">
    <text evidence="1">The sequence shown here is derived from an EMBL/GenBank/DDBJ whole genome shotgun (WGS) entry which is preliminary data.</text>
</comment>
<dbReference type="EMBL" id="CM051407">
    <property type="protein sequence ID" value="KAJ4702319.1"/>
    <property type="molecule type" value="Genomic_DNA"/>
</dbReference>
<reference evidence="1 2" key="1">
    <citation type="journal article" date="2023" name="Science">
        <title>Complex scaffold remodeling in plant triterpene biosynthesis.</title>
        <authorList>
            <person name="De La Pena R."/>
            <person name="Hodgson H."/>
            <person name="Liu J.C."/>
            <person name="Stephenson M.J."/>
            <person name="Martin A.C."/>
            <person name="Owen C."/>
            <person name="Harkess A."/>
            <person name="Leebens-Mack J."/>
            <person name="Jimenez L.E."/>
            <person name="Osbourn A."/>
            <person name="Sattely E.S."/>
        </authorList>
    </citation>
    <scope>NUCLEOTIDE SEQUENCE [LARGE SCALE GENOMIC DNA]</scope>
    <source>
        <strain evidence="2">cv. JPN11</strain>
        <tissue evidence="1">Leaf</tissue>
    </source>
</reference>
<evidence type="ECO:0000313" key="2">
    <source>
        <dbReference type="Proteomes" id="UP001164539"/>
    </source>
</evidence>
<accession>A0ACC1WV90</accession>
<keyword evidence="2" id="KW-1185">Reference proteome</keyword>
<gene>
    <name evidence="1" type="ORF">OWV82_025416</name>
</gene>
<organism evidence="1 2">
    <name type="scientific">Melia azedarach</name>
    <name type="common">Chinaberry tree</name>
    <dbReference type="NCBI Taxonomy" id="155640"/>
    <lineage>
        <taxon>Eukaryota</taxon>
        <taxon>Viridiplantae</taxon>
        <taxon>Streptophyta</taxon>
        <taxon>Embryophyta</taxon>
        <taxon>Tracheophyta</taxon>
        <taxon>Spermatophyta</taxon>
        <taxon>Magnoliopsida</taxon>
        <taxon>eudicotyledons</taxon>
        <taxon>Gunneridae</taxon>
        <taxon>Pentapetalae</taxon>
        <taxon>rosids</taxon>
        <taxon>malvids</taxon>
        <taxon>Sapindales</taxon>
        <taxon>Meliaceae</taxon>
        <taxon>Melia</taxon>
    </lineage>
</organism>
<name>A0ACC1WV90_MELAZ</name>
<evidence type="ECO:0000313" key="1">
    <source>
        <dbReference type="EMBL" id="KAJ4702319.1"/>
    </source>
</evidence>
<dbReference type="Proteomes" id="UP001164539">
    <property type="component" value="Chromosome 14"/>
</dbReference>
<sequence length="532" mass="60616">MAGGGGGGRELDQTPTWAVSLVCAIIIVFSILLETLLHLTAKYFIKRKKHAMIEALEKIKGELMVLGFISLLLTFGQSYITKICIPSEAADTMLPCPKVEDRLKKTKHNLYDGRGRLLWYGRRSLAAGGSAGGCHDGQVPLITVHGLHQLHIFIFFLAVFHVIYSAITMTLGRLKIRGWKEWERETISEHEFMNDPTRFRLTHETSFVRDHTNHWMQTAFTFYLICFFRQFFRSVTRADYLTMRHGFITVHLAPGSKFDFQKYIKRSLEDDFKVVVGISPPLWASMLVFLLLNVHGWPIVMYSISFFPLIVILSVGTKLQGIISQMAMEIKERHAVIQGIPLVQVSDSYFWFHWPQLILHIIHFVLFQNAFEITYFLWIWYEFGLMSCFHDDFTNAIVRFFLGIAVQFLCSYITLPLYALVTQMGSNMKRSIFDEQTSKALKKWHKDALHHKKHDSKSDHSHSPKTLGKPIDTIPMQPLNSEPAVAAPAVSATETASPNQTANIMASVDLNGDHGRPNDKGPPFTQLPDLLS</sequence>
<protein>
    <submittedName>
        <fullName evidence="1">MLO-like protein</fullName>
    </submittedName>
</protein>
<proteinExistence type="predicted"/>